<name>A0ABS0IH53_9BACT</name>
<sequence length="68" mass="7993">MEFQKKKYTFRGMDGFAGFRHGQEYELDLAMSEATDEQPAEVVVINPVSQLYSYFSKQAFTETWKKEK</sequence>
<evidence type="ECO:0000313" key="1">
    <source>
        <dbReference type="EMBL" id="MBF9237671.1"/>
    </source>
</evidence>
<protein>
    <submittedName>
        <fullName evidence="1">Uncharacterized protein</fullName>
    </submittedName>
</protein>
<dbReference type="RefSeq" id="WP_196282061.1">
    <property type="nucleotide sequence ID" value="NZ_JADQDQ010000004.1"/>
</dbReference>
<gene>
    <name evidence="1" type="ORF">I2I05_09720</name>
</gene>
<reference evidence="1 2" key="1">
    <citation type="submission" date="2020-11" db="EMBL/GenBank/DDBJ databases">
        <authorList>
            <person name="Kim M.K."/>
        </authorList>
    </citation>
    <scope>NUCLEOTIDE SEQUENCE [LARGE SCALE GENOMIC DNA]</scope>
    <source>
        <strain evidence="1 2">BT683</strain>
    </source>
</reference>
<evidence type="ECO:0000313" key="2">
    <source>
        <dbReference type="Proteomes" id="UP000597617"/>
    </source>
</evidence>
<keyword evidence="2" id="KW-1185">Reference proteome</keyword>
<comment type="caution">
    <text evidence="1">The sequence shown here is derived from an EMBL/GenBank/DDBJ whole genome shotgun (WGS) entry which is preliminary data.</text>
</comment>
<dbReference type="EMBL" id="JADQDQ010000004">
    <property type="protein sequence ID" value="MBF9237671.1"/>
    <property type="molecule type" value="Genomic_DNA"/>
</dbReference>
<organism evidence="1 2">
    <name type="scientific">Hymenobacter jeongseonensis</name>
    <dbReference type="NCBI Taxonomy" id="2791027"/>
    <lineage>
        <taxon>Bacteria</taxon>
        <taxon>Pseudomonadati</taxon>
        <taxon>Bacteroidota</taxon>
        <taxon>Cytophagia</taxon>
        <taxon>Cytophagales</taxon>
        <taxon>Hymenobacteraceae</taxon>
        <taxon>Hymenobacter</taxon>
    </lineage>
</organism>
<accession>A0ABS0IH53</accession>
<proteinExistence type="predicted"/>
<dbReference type="Proteomes" id="UP000597617">
    <property type="component" value="Unassembled WGS sequence"/>
</dbReference>